<evidence type="ECO:0000256" key="1">
    <source>
        <dbReference type="SAM" id="MobiDB-lite"/>
    </source>
</evidence>
<dbReference type="InterPro" id="IPR044965">
    <property type="entry name" value="Glyco_hydro_17_plant"/>
</dbReference>
<comment type="caution">
    <text evidence="3">The sequence shown here is derived from an EMBL/GenBank/DDBJ whole genome shotgun (WGS) entry which is preliminary data.</text>
</comment>
<accession>A0AAP0GHR0</accession>
<sequence>MFKFAILLILSLFFHSSSVLCQKSLHVLTLHHADSSYNNAPVETMGVAVDEEKLHEVSTSILMAENWLRTHVLYYYPSSGINSIIVANELLCNGGNIRNRDEIVRLTVDSMKNLHHSLTRWGLEREIKVSVSFSSNCLHESHLKPVFGLLEKINSTYTINLTRFSDETVDLLTSELKSMNDLGVFRSETVNVILPTLKQAKSTSRKLSFIDNLWSAATPPPPPPPVVQFSPAPASLSYPPEIQPPASSPSHPYGFSLPPCNPNPYPQRYHAAPPAASTGSPAAAPVIGNGEGPVAAPPAWGGEEQLWCVAKPSVP</sequence>
<reference evidence="3 4" key="1">
    <citation type="submission" date="2024-04" db="EMBL/GenBank/DDBJ databases">
        <title>The reference genome of an endangered Asteraceae, Deinandra increscens subsp. villosa, native to the Central Coast of California.</title>
        <authorList>
            <person name="Guilliams M."/>
            <person name="Hasenstab-Lehman K."/>
            <person name="Meyer R."/>
            <person name="Mcevoy S."/>
        </authorList>
    </citation>
    <scope>NUCLEOTIDE SEQUENCE [LARGE SCALE GENOMIC DNA]</scope>
    <source>
        <tissue evidence="3">Leaf</tissue>
    </source>
</reference>
<dbReference type="Proteomes" id="UP001408789">
    <property type="component" value="Unassembled WGS sequence"/>
</dbReference>
<dbReference type="GO" id="GO:0004553">
    <property type="term" value="F:hydrolase activity, hydrolyzing O-glycosyl compounds"/>
    <property type="evidence" value="ECO:0007669"/>
    <property type="project" value="InterPro"/>
</dbReference>
<dbReference type="EMBL" id="JBCNJP010008674">
    <property type="protein sequence ID" value="KAK9049062.1"/>
    <property type="molecule type" value="Genomic_DNA"/>
</dbReference>
<name>A0AAP0GHR0_9ASTR</name>
<proteinExistence type="predicted"/>
<dbReference type="GO" id="GO:0005975">
    <property type="term" value="P:carbohydrate metabolic process"/>
    <property type="evidence" value="ECO:0007669"/>
    <property type="project" value="InterPro"/>
</dbReference>
<dbReference type="Gene3D" id="3.20.20.80">
    <property type="entry name" value="Glycosidases"/>
    <property type="match status" value="1"/>
</dbReference>
<feature type="region of interest" description="Disordered" evidence="1">
    <location>
        <begin position="220"/>
        <end position="289"/>
    </location>
</feature>
<keyword evidence="2" id="KW-0732">Signal</keyword>
<organism evidence="3 4">
    <name type="scientific">Deinandra increscens subsp. villosa</name>
    <dbReference type="NCBI Taxonomy" id="3103831"/>
    <lineage>
        <taxon>Eukaryota</taxon>
        <taxon>Viridiplantae</taxon>
        <taxon>Streptophyta</taxon>
        <taxon>Embryophyta</taxon>
        <taxon>Tracheophyta</taxon>
        <taxon>Spermatophyta</taxon>
        <taxon>Magnoliopsida</taxon>
        <taxon>eudicotyledons</taxon>
        <taxon>Gunneridae</taxon>
        <taxon>Pentapetalae</taxon>
        <taxon>asterids</taxon>
        <taxon>campanulids</taxon>
        <taxon>Asterales</taxon>
        <taxon>Asteraceae</taxon>
        <taxon>Asteroideae</taxon>
        <taxon>Heliantheae alliance</taxon>
        <taxon>Madieae</taxon>
        <taxon>Madiinae</taxon>
        <taxon>Deinandra</taxon>
    </lineage>
</organism>
<feature type="compositionally biased region" description="Low complexity" evidence="1">
    <location>
        <begin position="271"/>
        <end position="285"/>
    </location>
</feature>
<gene>
    <name evidence="3" type="ORF">SSX86_031971</name>
</gene>
<dbReference type="PANTHER" id="PTHR32227">
    <property type="entry name" value="GLUCAN ENDO-1,3-BETA-GLUCOSIDASE BG1-RELATED-RELATED"/>
    <property type="match status" value="1"/>
</dbReference>
<evidence type="ECO:0000313" key="3">
    <source>
        <dbReference type="EMBL" id="KAK9049062.1"/>
    </source>
</evidence>
<feature type="non-terminal residue" evidence="3">
    <location>
        <position position="315"/>
    </location>
</feature>
<evidence type="ECO:0000313" key="4">
    <source>
        <dbReference type="Proteomes" id="UP001408789"/>
    </source>
</evidence>
<dbReference type="AlphaFoldDB" id="A0AAP0GHR0"/>
<protein>
    <submittedName>
        <fullName evidence="3">Uncharacterized protein</fullName>
    </submittedName>
</protein>
<feature type="chain" id="PRO_5042850396" evidence="2">
    <location>
        <begin position="22"/>
        <end position="315"/>
    </location>
</feature>
<keyword evidence="4" id="KW-1185">Reference proteome</keyword>
<evidence type="ECO:0000256" key="2">
    <source>
        <dbReference type="SAM" id="SignalP"/>
    </source>
</evidence>
<feature type="signal peptide" evidence="2">
    <location>
        <begin position="1"/>
        <end position="21"/>
    </location>
</feature>